<organism evidence="1 2">
    <name type="scientific">Cupriavidus pauculus</name>
    <dbReference type="NCBI Taxonomy" id="82633"/>
    <lineage>
        <taxon>Bacteria</taxon>
        <taxon>Pseudomonadati</taxon>
        <taxon>Pseudomonadota</taxon>
        <taxon>Betaproteobacteria</taxon>
        <taxon>Burkholderiales</taxon>
        <taxon>Burkholderiaceae</taxon>
        <taxon>Cupriavidus</taxon>
    </lineage>
</organism>
<gene>
    <name evidence="1" type="ORF">FOB72_06070</name>
</gene>
<dbReference type="Proteomes" id="UP000322822">
    <property type="component" value="Chromosome 1"/>
</dbReference>
<keyword evidence="1" id="KW-0456">Lyase</keyword>
<dbReference type="CDD" id="cd00377">
    <property type="entry name" value="ICL_PEPM"/>
    <property type="match status" value="1"/>
</dbReference>
<dbReference type="GO" id="GO:0016829">
    <property type="term" value="F:lyase activity"/>
    <property type="evidence" value="ECO:0007669"/>
    <property type="project" value="UniProtKB-KW"/>
</dbReference>
<dbReference type="OrthoDB" id="9771433at2"/>
<dbReference type="InterPro" id="IPR039556">
    <property type="entry name" value="ICL/PEPM"/>
</dbReference>
<sequence length="296" mass="31382">MSEIFKLGAGDALRGRLETTGFLPMPSVWDGLSARVATQAGFDALFVSGLCVSAARFGGPDLDLISFAELLDALVMVREAAPAALVMVDGDHGFGNALNVERTVRAFGRAGAAAIMIEDKASPRVLDAQEKLCLPRKEAVIKVRAAVEASRESGMLVLARTDCRPTLGLDEALARIALFVEAGADIVLLDAPASEEEIVRSVAAARGRPAFGVVTGEPSRPPYSGRHAQSLGLRLGTFPFSTLAPAMHGMREALAQLASEEGRPYAFDRAALRHVLGYDAYATRAEAFTTQQTLVE</sequence>
<dbReference type="InterPro" id="IPR040442">
    <property type="entry name" value="Pyrv_kinase-like_dom_sf"/>
</dbReference>
<dbReference type="EMBL" id="CP044065">
    <property type="protein sequence ID" value="QET01648.1"/>
    <property type="molecule type" value="Genomic_DNA"/>
</dbReference>
<reference evidence="1 2" key="1">
    <citation type="submission" date="2019-09" db="EMBL/GenBank/DDBJ databases">
        <title>FDA dAtabase for Regulatory Grade micrObial Sequences (FDA-ARGOS): Supporting development and validation of Infectious Disease Dx tests.</title>
        <authorList>
            <person name="Sciortino C."/>
            <person name="Tallon L."/>
            <person name="Sadzewicz L."/>
            <person name="Vavikolanu K."/>
            <person name="Mehta A."/>
            <person name="Aluvathingal J."/>
            <person name="Nadendla S."/>
            <person name="Nandy P."/>
            <person name="Geyer C."/>
            <person name="Yan Y."/>
            <person name="Sichtig H."/>
        </authorList>
    </citation>
    <scope>NUCLEOTIDE SEQUENCE [LARGE SCALE GENOMIC DNA]</scope>
    <source>
        <strain evidence="1 2">FDAARGOS_664</strain>
    </source>
</reference>
<dbReference type="SUPFAM" id="SSF51621">
    <property type="entry name" value="Phosphoenolpyruvate/pyruvate domain"/>
    <property type="match status" value="1"/>
</dbReference>
<dbReference type="RefSeq" id="WP_150371712.1">
    <property type="nucleotide sequence ID" value="NZ_CP044065.1"/>
</dbReference>
<evidence type="ECO:0000313" key="2">
    <source>
        <dbReference type="Proteomes" id="UP000322822"/>
    </source>
</evidence>
<evidence type="ECO:0000313" key="1">
    <source>
        <dbReference type="EMBL" id="QET01648.1"/>
    </source>
</evidence>
<dbReference type="PANTHER" id="PTHR42905:SF2">
    <property type="entry name" value="PHOSPHOENOLPYRUVATE CARBOXYLASE FAMILY PROTEIN"/>
    <property type="match status" value="1"/>
</dbReference>
<dbReference type="Gene3D" id="3.20.20.60">
    <property type="entry name" value="Phosphoenolpyruvate-binding domains"/>
    <property type="match status" value="1"/>
</dbReference>
<dbReference type="InterPro" id="IPR015813">
    <property type="entry name" value="Pyrv/PenolPyrv_kinase-like_dom"/>
</dbReference>
<accession>A0A5P2H1G5</accession>
<proteinExistence type="predicted"/>
<name>A0A5P2H1G5_9BURK</name>
<dbReference type="AlphaFoldDB" id="A0A5P2H1G5"/>
<dbReference type="Pfam" id="PF13714">
    <property type="entry name" value="PEP_mutase"/>
    <property type="match status" value="1"/>
</dbReference>
<protein>
    <submittedName>
        <fullName evidence="1">Isocitrate lyase/PEP mutase family protein</fullName>
    </submittedName>
</protein>
<dbReference type="PANTHER" id="PTHR42905">
    <property type="entry name" value="PHOSPHOENOLPYRUVATE CARBOXYLASE"/>
    <property type="match status" value="1"/>
</dbReference>